<dbReference type="Pfam" id="PF08241">
    <property type="entry name" value="Methyltransf_11"/>
    <property type="match status" value="1"/>
</dbReference>
<name>A0A1F4ZCF9_9BACT</name>
<evidence type="ECO:0000259" key="1">
    <source>
        <dbReference type="Pfam" id="PF08241"/>
    </source>
</evidence>
<dbReference type="Proteomes" id="UP000177080">
    <property type="component" value="Unassembled WGS sequence"/>
</dbReference>
<reference evidence="2 3" key="1">
    <citation type="journal article" date="2016" name="Nat. Commun.">
        <title>Thousands of microbial genomes shed light on interconnected biogeochemical processes in an aquifer system.</title>
        <authorList>
            <person name="Anantharaman K."/>
            <person name="Brown C.T."/>
            <person name="Hug L.A."/>
            <person name="Sharon I."/>
            <person name="Castelle C.J."/>
            <person name="Probst A.J."/>
            <person name="Thomas B.C."/>
            <person name="Singh A."/>
            <person name="Wilkins M.J."/>
            <person name="Karaoz U."/>
            <person name="Brodie E.L."/>
            <person name="Williams K.H."/>
            <person name="Hubbard S.S."/>
            <person name="Banfield J.F."/>
        </authorList>
    </citation>
    <scope>NUCLEOTIDE SEQUENCE [LARGE SCALE GENOMIC DNA]</scope>
</reference>
<dbReference type="InterPro" id="IPR029063">
    <property type="entry name" value="SAM-dependent_MTases_sf"/>
</dbReference>
<dbReference type="InterPro" id="IPR013216">
    <property type="entry name" value="Methyltransf_11"/>
</dbReference>
<evidence type="ECO:0000313" key="3">
    <source>
        <dbReference type="Proteomes" id="UP000177080"/>
    </source>
</evidence>
<dbReference type="EMBL" id="MEXN01000003">
    <property type="protein sequence ID" value="OGD04020.1"/>
    <property type="molecule type" value="Genomic_DNA"/>
</dbReference>
<proteinExistence type="predicted"/>
<dbReference type="GO" id="GO:0008757">
    <property type="term" value="F:S-adenosylmethionine-dependent methyltransferase activity"/>
    <property type="evidence" value="ECO:0007669"/>
    <property type="project" value="InterPro"/>
</dbReference>
<dbReference type="Gene3D" id="3.40.50.150">
    <property type="entry name" value="Vaccinia Virus protein VP39"/>
    <property type="match status" value="1"/>
</dbReference>
<evidence type="ECO:0000313" key="2">
    <source>
        <dbReference type="EMBL" id="OGD04020.1"/>
    </source>
</evidence>
<sequence length="252" mass="28722">MPSFLKQIKNLLVGRVQKNYPNWDITIALRYLPIVRDIQSRLPPSAEILEVGCGEFGILPYLSPKYKNFTGADVDFGVRSQGNRMRMVPYRGYTLPLPDRSFDVCICVDTLEHIPAQHRSHFMSELLRVTKARLYLTFPSGRMAASADSILASYYKANYGHDFPYLHEHQLYTLPQSSIVDSQISAAGWETSSQGNTNVILWVCLLFFGFSKFSFLTTAYILLAPLTNFFSLFNFPPYYRALIIASRHATTH</sequence>
<accession>A0A1F4ZCF9</accession>
<dbReference type="SUPFAM" id="SSF53335">
    <property type="entry name" value="S-adenosyl-L-methionine-dependent methyltransferases"/>
    <property type="match status" value="1"/>
</dbReference>
<gene>
    <name evidence="2" type="ORF">A2989_01320</name>
</gene>
<dbReference type="CDD" id="cd02440">
    <property type="entry name" value="AdoMet_MTases"/>
    <property type="match status" value="1"/>
</dbReference>
<dbReference type="AlphaFoldDB" id="A0A1F4ZCF9"/>
<organism evidence="2 3">
    <name type="scientific">Candidatus Amesbacteria bacterium RIFCSPLOWO2_01_FULL_48_25</name>
    <dbReference type="NCBI Taxonomy" id="1797259"/>
    <lineage>
        <taxon>Bacteria</taxon>
        <taxon>Candidatus Amesiibacteriota</taxon>
    </lineage>
</organism>
<dbReference type="STRING" id="1797259.A2989_01320"/>
<protein>
    <recommendedName>
        <fullName evidence="1">Methyltransferase type 11 domain-containing protein</fullName>
    </recommendedName>
</protein>
<comment type="caution">
    <text evidence="2">The sequence shown here is derived from an EMBL/GenBank/DDBJ whole genome shotgun (WGS) entry which is preliminary data.</text>
</comment>
<feature type="domain" description="Methyltransferase type 11" evidence="1">
    <location>
        <begin position="49"/>
        <end position="132"/>
    </location>
</feature>